<evidence type="ECO:0000313" key="2">
    <source>
        <dbReference type="EMBL" id="ACV38797.1"/>
    </source>
</evidence>
<evidence type="ECO:0000313" key="3">
    <source>
        <dbReference type="Proteomes" id="UP000001910"/>
    </source>
</evidence>
<reference evidence="2 3" key="1">
    <citation type="journal article" date="2009" name="Stand. Genomic Sci.">
        <title>Complete genome sequence of Leptotrichia buccalis type strain (C-1013-b).</title>
        <authorList>
            <person name="Ivanova N."/>
            <person name="Gronow S."/>
            <person name="Lapidus A."/>
            <person name="Copeland A."/>
            <person name="Glavina Del Rio T."/>
            <person name="Nolan M."/>
            <person name="Lucas S."/>
            <person name="Chen F."/>
            <person name="Tice H."/>
            <person name="Cheng J.F."/>
            <person name="Saunders E."/>
            <person name="Bruce D."/>
            <person name="Goodwin L."/>
            <person name="Brettin T."/>
            <person name="Detter J.C."/>
            <person name="Han C."/>
            <person name="Pitluck S."/>
            <person name="Mikhailova N."/>
            <person name="Pati A."/>
            <person name="Mavrommatis K."/>
            <person name="Chen A."/>
            <person name="Palaniappan K."/>
            <person name="Land M."/>
            <person name="Hauser L."/>
            <person name="Chang Y.J."/>
            <person name="Jeffries C.D."/>
            <person name="Chain P."/>
            <person name="Rohde C."/>
            <person name="Goker M."/>
            <person name="Bristow J."/>
            <person name="Eisen J.A."/>
            <person name="Markowitz V."/>
            <person name="Hugenholtz P."/>
            <person name="Kyrpides N.C."/>
            <person name="Klenk H.P."/>
        </authorList>
    </citation>
    <scope>NUCLEOTIDE SEQUENCE [LARGE SCALE GENOMIC DNA]</scope>
    <source>
        <strain evidence="3">ATCC 14201 / DSM 1135 / JCM 12969 / NCTC 10249 / C-1013-b</strain>
    </source>
</reference>
<organism evidence="2 3">
    <name type="scientific">Leptotrichia buccalis (strain ATCC 14201 / DSM 1135 / JCM 12969 / NCTC 10249 / C-1013-b)</name>
    <dbReference type="NCBI Taxonomy" id="523794"/>
    <lineage>
        <taxon>Bacteria</taxon>
        <taxon>Fusobacteriati</taxon>
        <taxon>Fusobacteriota</taxon>
        <taxon>Fusobacteriia</taxon>
        <taxon>Fusobacteriales</taxon>
        <taxon>Leptotrichiaceae</taxon>
        <taxon>Leptotrichia</taxon>
    </lineage>
</organism>
<dbReference type="AlphaFoldDB" id="C7N9G6"/>
<gene>
    <name evidence="2" type="ordered locus">Lebu_0894</name>
</gene>
<dbReference type="Pfam" id="PF14107">
    <property type="entry name" value="DUF4280"/>
    <property type="match status" value="1"/>
</dbReference>
<sequence>MAREKYQGMYDSSMSGLERSRRQTAEAIKEAEARKKEEAEKDKINRDAVNNQIAELGRVPVAKGDESTIICDGATMKCSMGIFGSMVQDISSKIVLMKPDFSATNEDEVNDMITFKVPKAKVYLMGIDAAGTTVDLKPENFEIKPGLNCAANCGKPCELKNHILGWVNFSDDVIIDGANVLIKGSRLVCGIFPDAKITFTDNGQDPEIEEAKWDKIFSPFGWNPAGKKVVKSIYPTFSIGSGIIEIIDGNVVAGGYSVFSGGRDLVNIWTGEDILLNMGKGTISLGSKVLGKNVSKENLNYWSNVVVGTNDFLIAPVMNYKDSVKFNYSNLEEDIKLINENSKIHIKLKNNNIKNPKLPDYTIEINADVKKEIVGFNLEPKKTSKTLVNSQIEKKIGKINSEDYNFMVNIEYAKNPFLTRVKNPNYKREEKK</sequence>
<feature type="compositionally biased region" description="Basic and acidic residues" evidence="1">
    <location>
        <begin position="18"/>
        <end position="42"/>
    </location>
</feature>
<dbReference type="KEGG" id="lba:Lebu_0894"/>
<keyword evidence="3" id="KW-1185">Reference proteome</keyword>
<name>C7N9G6_LEPBD</name>
<accession>C7N9G6</accession>
<dbReference type="RefSeq" id="WP_015769145.1">
    <property type="nucleotide sequence ID" value="NC_013192.1"/>
</dbReference>
<evidence type="ECO:0000256" key="1">
    <source>
        <dbReference type="SAM" id="MobiDB-lite"/>
    </source>
</evidence>
<protein>
    <submittedName>
        <fullName evidence="2">Uncharacterized protein</fullName>
    </submittedName>
</protein>
<dbReference type="STRING" id="523794.Lebu_0894"/>
<proteinExistence type="predicted"/>
<dbReference type="HOGENOM" id="CLU_634299_0_0_0"/>
<dbReference type="InterPro" id="IPR025460">
    <property type="entry name" value="DUF4280"/>
</dbReference>
<feature type="region of interest" description="Disordered" evidence="1">
    <location>
        <begin position="1"/>
        <end position="42"/>
    </location>
</feature>
<dbReference type="EMBL" id="CP001685">
    <property type="protein sequence ID" value="ACV38797.1"/>
    <property type="molecule type" value="Genomic_DNA"/>
</dbReference>
<dbReference type="Proteomes" id="UP000001910">
    <property type="component" value="Chromosome"/>
</dbReference>